<feature type="region of interest" description="Disordered" evidence="1">
    <location>
        <begin position="83"/>
        <end position="102"/>
    </location>
</feature>
<dbReference type="AlphaFoldDB" id="A0A0B6Y548"/>
<name>A0A0B6Y548_9EUPU</name>
<protein>
    <submittedName>
        <fullName evidence="2">Uncharacterized protein</fullName>
    </submittedName>
</protein>
<reference evidence="2" key="1">
    <citation type="submission" date="2014-12" db="EMBL/GenBank/DDBJ databases">
        <title>Insight into the proteome of Arion vulgaris.</title>
        <authorList>
            <person name="Aradska J."/>
            <person name="Bulat T."/>
            <person name="Smidak R."/>
            <person name="Sarate P."/>
            <person name="Gangsoo J."/>
            <person name="Sialana F."/>
            <person name="Bilban M."/>
            <person name="Lubec G."/>
        </authorList>
    </citation>
    <scope>NUCLEOTIDE SEQUENCE</scope>
    <source>
        <tissue evidence="2">Skin</tissue>
    </source>
</reference>
<proteinExistence type="predicted"/>
<sequence length="200" mass="22640">GPYPDPLYQIDRFDRDLVNQFIPRPEHQFLPDSRTRVVETHLDPDPVRRLQNIAARLGSNPPQTTKINSVVPANTPALIDYGHSRKTNSVGSTSQSSTNNKADVWENDIQNILGDRGKQEIFALDSLAVLSTTYSSPEKSPPRPIQIQPANKLPFSKSYLEMEFQKRPNMSKFVSDTKESLTVRSKRNKESDSSHHRTTN</sequence>
<feature type="compositionally biased region" description="Polar residues" evidence="1">
    <location>
        <begin position="87"/>
        <end position="101"/>
    </location>
</feature>
<feature type="compositionally biased region" description="Basic and acidic residues" evidence="1">
    <location>
        <begin position="188"/>
        <end position="200"/>
    </location>
</feature>
<evidence type="ECO:0000313" key="2">
    <source>
        <dbReference type="EMBL" id="CEK50645.1"/>
    </source>
</evidence>
<feature type="region of interest" description="Disordered" evidence="1">
    <location>
        <begin position="170"/>
        <end position="200"/>
    </location>
</feature>
<accession>A0A0B6Y548</accession>
<dbReference type="EMBL" id="HACG01003780">
    <property type="protein sequence ID" value="CEK50645.1"/>
    <property type="molecule type" value="Transcribed_RNA"/>
</dbReference>
<feature type="non-terminal residue" evidence="2">
    <location>
        <position position="1"/>
    </location>
</feature>
<feature type="non-terminal residue" evidence="2">
    <location>
        <position position="200"/>
    </location>
</feature>
<organism evidence="2">
    <name type="scientific">Arion vulgaris</name>
    <dbReference type="NCBI Taxonomy" id="1028688"/>
    <lineage>
        <taxon>Eukaryota</taxon>
        <taxon>Metazoa</taxon>
        <taxon>Spiralia</taxon>
        <taxon>Lophotrochozoa</taxon>
        <taxon>Mollusca</taxon>
        <taxon>Gastropoda</taxon>
        <taxon>Heterobranchia</taxon>
        <taxon>Euthyneura</taxon>
        <taxon>Panpulmonata</taxon>
        <taxon>Eupulmonata</taxon>
        <taxon>Stylommatophora</taxon>
        <taxon>Helicina</taxon>
        <taxon>Arionoidea</taxon>
        <taxon>Arionidae</taxon>
        <taxon>Arion</taxon>
    </lineage>
</organism>
<evidence type="ECO:0000256" key="1">
    <source>
        <dbReference type="SAM" id="MobiDB-lite"/>
    </source>
</evidence>
<gene>
    <name evidence="2" type="primary">ORF11334</name>
</gene>